<evidence type="ECO:0000313" key="1">
    <source>
        <dbReference type="EMBL" id="GGY61542.1"/>
    </source>
</evidence>
<dbReference type="AlphaFoldDB" id="A0AA87Y0T4"/>
<gene>
    <name evidence="1" type="ORF">GCM10007387_50120</name>
</gene>
<sequence length="74" mass="8020">MLQQPLARDGAVAYGGRRGNADEAQVWWHDRNIQNDEVPDSSPPPAAGGAAQHVTYEKGVTIHGQIAVLFKPEE</sequence>
<protein>
    <submittedName>
        <fullName evidence="1">Uncharacterized protein</fullName>
    </submittedName>
</protein>
<comment type="caution">
    <text evidence="1">The sequence shown here is derived from an EMBL/GenBank/DDBJ whole genome shotgun (WGS) entry which is preliminary data.</text>
</comment>
<evidence type="ECO:0000313" key="2">
    <source>
        <dbReference type="Proteomes" id="UP000628442"/>
    </source>
</evidence>
<reference evidence="1" key="2">
    <citation type="submission" date="2022-12" db="EMBL/GenBank/DDBJ databases">
        <authorList>
            <person name="Sun Q."/>
            <person name="Kim S."/>
        </authorList>
    </citation>
    <scope>NUCLEOTIDE SEQUENCE</scope>
    <source>
        <strain evidence="1">KCTC 12343</strain>
    </source>
</reference>
<dbReference type="EMBL" id="BMWV01000015">
    <property type="protein sequence ID" value="GGY61542.1"/>
    <property type="molecule type" value="Genomic_DNA"/>
</dbReference>
<reference evidence="1" key="1">
    <citation type="journal article" date="2014" name="Int. J. Syst. Evol. Microbiol.">
        <title>Complete genome sequence of Corynebacterium casei LMG S-19264T (=DSM 44701T), isolated from a smear-ripened cheese.</title>
        <authorList>
            <consortium name="US DOE Joint Genome Institute (JGI-PGF)"/>
            <person name="Walter F."/>
            <person name="Albersmeier A."/>
            <person name="Kalinowski J."/>
            <person name="Ruckert C."/>
        </authorList>
    </citation>
    <scope>NUCLEOTIDE SEQUENCE</scope>
    <source>
        <strain evidence="1">KCTC 12343</strain>
    </source>
</reference>
<name>A0AA87Y0T4_9BURK</name>
<proteinExistence type="predicted"/>
<dbReference type="Proteomes" id="UP000628442">
    <property type="component" value="Unassembled WGS sequence"/>
</dbReference>
<organism evidence="1 2">
    <name type="scientific">Pseudoduganella albidiflava</name>
    <dbReference type="NCBI Taxonomy" id="321983"/>
    <lineage>
        <taxon>Bacteria</taxon>
        <taxon>Pseudomonadati</taxon>
        <taxon>Pseudomonadota</taxon>
        <taxon>Betaproteobacteria</taxon>
        <taxon>Burkholderiales</taxon>
        <taxon>Oxalobacteraceae</taxon>
        <taxon>Telluria group</taxon>
        <taxon>Pseudoduganella</taxon>
    </lineage>
</organism>
<accession>A0AA87Y0T4</accession>